<dbReference type="SUPFAM" id="SSF88659">
    <property type="entry name" value="Sigma3 and sigma4 domains of RNA polymerase sigma factors"/>
    <property type="match status" value="1"/>
</dbReference>
<dbReference type="Proteomes" id="UP000008631">
    <property type="component" value="Chromosome"/>
</dbReference>
<evidence type="ECO:0000313" key="2">
    <source>
        <dbReference type="Proteomes" id="UP000008631"/>
    </source>
</evidence>
<gene>
    <name evidence="1" type="ordered locus">Isop_2438</name>
</gene>
<dbReference type="eggNOG" id="COG1595">
    <property type="taxonomic scope" value="Bacteria"/>
</dbReference>
<dbReference type="OrthoDB" id="263480at2"/>
<name>E8QXG4_ISOPI</name>
<dbReference type="GO" id="GO:0003700">
    <property type="term" value="F:DNA-binding transcription factor activity"/>
    <property type="evidence" value="ECO:0007669"/>
    <property type="project" value="InterPro"/>
</dbReference>
<dbReference type="InterPro" id="IPR013324">
    <property type="entry name" value="RNA_pol_sigma_r3/r4-like"/>
</dbReference>
<sequence length="191" mass="22272">MQELFDDLAMKLIKERVKQMIGRNGFTPSDREDLKQEFALHLLECLRRLKEPPQDRQAFLRRVISRFAISLIRRREAQKRDHRRVSSLSKRVVDCDGQRVEMARTIPEDHTHTRLGIAPRSRLEDVELGHDVATVLAMLPPDLRDLCERLKDHSIAEVARQVGVPRTTLHDAISRLRQHFEDAGLRAYLSR</sequence>
<dbReference type="KEGG" id="ipa:Isop_2438"/>
<dbReference type="InParanoid" id="E8QXG4"/>
<dbReference type="Gene3D" id="1.10.1740.10">
    <property type="match status" value="1"/>
</dbReference>
<dbReference type="InterPro" id="IPR014284">
    <property type="entry name" value="RNA_pol_sigma-70_dom"/>
</dbReference>
<protein>
    <submittedName>
        <fullName evidence="1">RNA polymerase sigma factor, sigma-70 family</fullName>
    </submittedName>
</protein>
<evidence type="ECO:0000313" key="1">
    <source>
        <dbReference type="EMBL" id="ADV63012.1"/>
    </source>
</evidence>
<accession>E8QXG4</accession>
<dbReference type="GO" id="GO:0006352">
    <property type="term" value="P:DNA-templated transcription initiation"/>
    <property type="evidence" value="ECO:0007669"/>
    <property type="project" value="InterPro"/>
</dbReference>
<dbReference type="EMBL" id="CP002353">
    <property type="protein sequence ID" value="ADV63012.1"/>
    <property type="molecule type" value="Genomic_DNA"/>
</dbReference>
<dbReference type="NCBIfam" id="TIGR02937">
    <property type="entry name" value="sigma70-ECF"/>
    <property type="match status" value="1"/>
</dbReference>
<dbReference type="AlphaFoldDB" id="E8QXG4"/>
<reference key="1">
    <citation type="submission" date="2010-11" db="EMBL/GenBank/DDBJ databases">
        <title>The complete sequence of chromosome of Isophaera pallida ATCC 43644.</title>
        <authorList>
            <consortium name="US DOE Joint Genome Institute (JGI-PGF)"/>
            <person name="Lucas S."/>
            <person name="Copeland A."/>
            <person name="Lapidus A."/>
            <person name="Bruce D."/>
            <person name="Goodwin L."/>
            <person name="Pitluck S."/>
            <person name="Kyrpides N."/>
            <person name="Mavromatis K."/>
            <person name="Pagani I."/>
            <person name="Ivanova N."/>
            <person name="Saunders E."/>
            <person name="Brettin T."/>
            <person name="Detter J.C."/>
            <person name="Han C."/>
            <person name="Tapia R."/>
            <person name="Land M."/>
            <person name="Hauser L."/>
            <person name="Markowitz V."/>
            <person name="Cheng J.-F."/>
            <person name="Hugenholtz P."/>
            <person name="Woyke T."/>
            <person name="Wu D."/>
            <person name="Eisen J.A."/>
        </authorList>
    </citation>
    <scope>NUCLEOTIDE SEQUENCE</scope>
    <source>
        <strain>ATCC 43644</strain>
    </source>
</reference>
<dbReference type="STRING" id="575540.Isop_2438"/>
<dbReference type="HOGENOM" id="CLU_120864_0_0_0"/>
<reference evidence="1 2" key="2">
    <citation type="journal article" date="2011" name="Stand. Genomic Sci.">
        <title>Complete genome sequence of Isosphaera pallida type strain (IS1B).</title>
        <authorList>
            <consortium name="US DOE Joint Genome Institute (JGI-PGF)"/>
            <person name="Goker M."/>
            <person name="Cleland D."/>
            <person name="Saunders E."/>
            <person name="Lapidus A."/>
            <person name="Nolan M."/>
            <person name="Lucas S."/>
            <person name="Hammon N."/>
            <person name="Deshpande S."/>
            <person name="Cheng J.F."/>
            <person name="Tapia R."/>
            <person name="Han C."/>
            <person name="Goodwin L."/>
            <person name="Pitluck S."/>
            <person name="Liolios K."/>
            <person name="Pagani I."/>
            <person name="Ivanova N."/>
            <person name="Mavromatis K."/>
            <person name="Pati A."/>
            <person name="Chen A."/>
            <person name="Palaniappan K."/>
            <person name="Land M."/>
            <person name="Hauser L."/>
            <person name="Chang Y.J."/>
            <person name="Jeffries C.D."/>
            <person name="Detter J.C."/>
            <person name="Beck B."/>
            <person name="Woyke T."/>
            <person name="Bristow J."/>
            <person name="Eisen J.A."/>
            <person name="Markowitz V."/>
            <person name="Hugenholtz P."/>
            <person name="Kyrpides N.C."/>
            <person name="Klenk H.P."/>
        </authorList>
    </citation>
    <scope>NUCLEOTIDE SEQUENCE [LARGE SCALE GENOMIC DNA]</scope>
    <source>
        <strain evidence="2">ATCC 43644 / DSM 9630 / IS1B</strain>
    </source>
</reference>
<keyword evidence="2" id="KW-1185">Reference proteome</keyword>
<dbReference type="SUPFAM" id="SSF88946">
    <property type="entry name" value="Sigma2 domain of RNA polymerase sigma factors"/>
    <property type="match status" value="1"/>
</dbReference>
<dbReference type="InterPro" id="IPR013325">
    <property type="entry name" value="RNA_pol_sigma_r2"/>
</dbReference>
<dbReference type="RefSeq" id="WP_013565300.1">
    <property type="nucleotide sequence ID" value="NC_014962.1"/>
</dbReference>
<proteinExistence type="predicted"/>
<dbReference type="PROSITE" id="PS00356">
    <property type="entry name" value="HTH_LACI_1"/>
    <property type="match status" value="1"/>
</dbReference>
<organism evidence="1 2">
    <name type="scientific">Isosphaera pallida (strain ATCC 43644 / DSM 9630 / IS1B)</name>
    <dbReference type="NCBI Taxonomy" id="575540"/>
    <lineage>
        <taxon>Bacteria</taxon>
        <taxon>Pseudomonadati</taxon>
        <taxon>Planctomycetota</taxon>
        <taxon>Planctomycetia</taxon>
        <taxon>Isosphaerales</taxon>
        <taxon>Isosphaeraceae</taxon>
        <taxon>Isosphaera</taxon>
    </lineage>
</organism>